<evidence type="ECO:0000313" key="3">
    <source>
        <dbReference type="Proteomes" id="UP001153076"/>
    </source>
</evidence>
<name>A0A9Q1Q5E6_9CARY</name>
<dbReference type="EMBL" id="JAKOGI010000918">
    <property type="protein sequence ID" value="KAJ8429240.1"/>
    <property type="molecule type" value="Genomic_DNA"/>
</dbReference>
<reference evidence="2" key="1">
    <citation type="submission" date="2022-04" db="EMBL/GenBank/DDBJ databases">
        <title>Carnegiea gigantea Genome sequencing and assembly v2.</title>
        <authorList>
            <person name="Copetti D."/>
            <person name="Sanderson M.J."/>
            <person name="Burquez A."/>
            <person name="Wojciechowski M.F."/>
        </authorList>
    </citation>
    <scope>NUCLEOTIDE SEQUENCE</scope>
    <source>
        <strain evidence="2">SGP5-SGP5p</strain>
        <tissue evidence="2">Aerial part</tissue>
    </source>
</reference>
<keyword evidence="3" id="KW-1185">Reference proteome</keyword>
<sequence length="347" mass="38440">MDTTSSAQPVQVGGFPYRPEGGPSFHLIEHRREVTQLDRSARLPLDRQELAARSAHGKTVTSATASTPYVTYCRHKGQIDRFLKRGPRSLWQERAPAPPPPRDKECSTEIVTAIVGGYTEEITLMAWKAQLGSVQQILAVDQGRCIAAPTMVFRGEDAPRFASPHNDPLVVEMKITSAIVRQILVDTGSFVDIITWDCLKRLSHPGRDLKVNPTRTIRLLVRFSDKNKFKSLEVDFLVVDIPSAYNAIIGRPTLHRVKAVVAPCLRQLQFKADDGNVGELYWDLNSPRMLPGKQKSPHRMDQRARDVGTATGGEAGKGEAGRSGPRSPGHPSPLPSLRDCAQKSRMW</sequence>
<dbReference type="CDD" id="cd00303">
    <property type="entry name" value="retropepsin_like"/>
    <property type="match status" value="1"/>
</dbReference>
<dbReference type="PANTHER" id="PTHR33240">
    <property type="entry name" value="OS08G0508500 PROTEIN"/>
    <property type="match status" value="1"/>
</dbReference>
<comment type="caution">
    <text evidence="2">The sequence shown here is derived from an EMBL/GenBank/DDBJ whole genome shotgun (WGS) entry which is preliminary data.</text>
</comment>
<dbReference type="OrthoDB" id="2919534at2759"/>
<dbReference type="PANTHER" id="PTHR33240:SF17">
    <property type="entry name" value="EUKARYOTIC PEPTIDE CHAIN RELEASE FACTOR GTP-BINDING SUBUNIT-LIKE"/>
    <property type="match status" value="1"/>
</dbReference>
<dbReference type="Gene3D" id="2.40.70.10">
    <property type="entry name" value="Acid Proteases"/>
    <property type="match status" value="1"/>
</dbReference>
<feature type="region of interest" description="Disordered" evidence="1">
    <location>
        <begin position="288"/>
        <end position="347"/>
    </location>
</feature>
<organism evidence="2 3">
    <name type="scientific">Carnegiea gigantea</name>
    <dbReference type="NCBI Taxonomy" id="171969"/>
    <lineage>
        <taxon>Eukaryota</taxon>
        <taxon>Viridiplantae</taxon>
        <taxon>Streptophyta</taxon>
        <taxon>Embryophyta</taxon>
        <taxon>Tracheophyta</taxon>
        <taxon>Spermatophyta</taxon>
        <taxon>Magnoliopsida</taxon>
        <taxon>eudicotyledons</taxon>
        <taxon>Gunneridae</taxon>
        <taxon>Pentapetalae</taxon>
        <taxon>Caryophyllales</taxon>
        <taxon>Cactineae</taxon>
        <taxon>Cactaceae</taxon>
        <taxon>Cactoideae</taxon>
        <taxon>Echinocereeae</taxon>
        <taxon>Carnegiea</taxon>
    </lineage>
</organism>
<proteinExistence type="predicted"/>
<accession>A0A9Q1Q5E6</accession>
<dbReference type="AlphaFoldDB" id="A0A9Q1Q5E6"/>
<gene>
    <name evidence="2" type="ORF">Cgig2_026276</name>
</gene>
<dbReference type="Proteomes" id="UP001153076">
    <property type="component" value="Unassembled WGS sequence"/>
</dbReference>
<evidence type="ECO:0000256" key="1">
    <source>
        <dbReference type="SAM" id="MobiDB-lite"/>
    </source>
</evidence>
<dbReference type="InterPro" id="IPR021109">
    <property type="entry name" value="Peptidase_aspartic_dom_sf"/>
</dbReference>
<protein>
    <submittedName>
        <fullName evidence="2">Uncharacterized protein</fullName>
    </submittedName>
</protein>
<evidence type="ECO:0000313" key="2">
    <source>
        <dbReference type="EMBL" id="KAJ8429240.1"/>
    </source>
</evidence>